<dbReference type="InterPro" id="IPR051056">
    <property type="entry name" value="Glycosyl_Hydrolase_73"/>
</dbReference>
<evidence type="ECO:0000259" key="2">
    <source>
        <dbReference type="SMART" id="SM00047"/>
    </source>
</evidence>
<dbReference type="InterPro" id="IPR002901">
    <property type="entry name" value="MGlyc_endo_b_GlcNAc-like_dom"/>
</dbReference>
<dbReference type="Pfam" id="PF01832">
    <property type="entry name" value="Glucosaminidase"/>
    <property type="match status" value="1"/>
</dbReference>
<feature type="domain" description="Mannosyl-glycoprotein endo-beta-N-acetylglucosamidase-like" evidence="2">
    <location>
        <begin position="180"/>
        <end position="339"/>
    </location>
</feature>
<dbReference type="Gene3D" id="1.10.530.10">
    <property type="match status" value="1"/>
</dbReference>
<dbReference type="AlphaFoldDB" id="A0A9D9DBA6"/>
<dbReference type="GO" id="GO:0071973">
    <property type="term" value="P:bacterial-type flagellum-dependent cell motility"/>
    <property type="evidence" value="ECO:0007669"/>
    <property type="project" value="TreeGrafter"/>
</dbReference>
<accession>A0A9D9DBA6</accession>
<protein>
    <submittedName>
        <fullName evidence="3">Glucosaminidase domain-containing protein</fullName>
    </submittedName>
</protein>
<evidence type="ECO:0000256" key="1">
    <source>
        <dbReference type="ARBA" id="ARBA00022801"/>
    </source>
</evidence>
<name>A0A9D9DBA6_9GAMM</name>
<reference evidence="3" key="2">
    <citation type="journal article" date="2021" name="PeerJ">
        <title>Extensive microbial diversity within the chicken gut microbiome revealed by metagenomics and culture.</title>
        <authorList>
            <person name="Gilroy R."/>
            <person name="Ravi A."/>
            <person name="Getino M."/>
            <person name="Pursley I."/>
            <person name="Horton D.L."/>
            <person name="Alikhan N.F."/>
            <person name="Baker D."/>
            <person name="Gharbi K."/>
            <person name="Hall N."/>
            <person name="Watson M."/>
            <person name="Adriaenssens E.M."/>
            <person name="Foster-Nyarko E."/>
            <person name="Jarju S."/>
            <person name="Secka A."/>
            <person name="Antonio M."/>
            <person name="Oren A."/>
            <person name="Chaudhuri R.R."/>
            <person name="La Ragione R."/>
            <person name="Hildebrand F."/>
            <person name="Pallen M.J."/>
        </authorList>
    </citation>
    <scope>NUCLEOTIDE SEQUENCE</scope>
    <source>
        <strain evidence="3">17213</strain>
    </source>
</reference>
<organism evidence="3 4">
    <name type="scientific">Candidatus Avisuccinivibrio stercorigallinarum</name>
    <dbReference type="NCBI Taxonomy" id="2840704"/>
    <lineage>
        <taxon>Bacteria</taxon>
        <taxon>Pseudomonadati</taxon>
        <taxon>Pseudomonadota</taxon>
        <taxon>Gammaproteobacteria</taxon>
        <taxon>Aeromonadales</taxon>
        <taxon>Succinivibrionaceae</taxon>
        <taxon>Succinivibrionaceae incertae sedis</taxon>
        <taxon>Candidatus Avisuccinivibrio</taxon>
    </lineage>
</organism>
<proteinExistence type="predicted"/>
<comment type="caution">
    <text evidence="3">The sequence shown here is derived from an EMBL/GenBank/DDBJ whole genome shotgun (WGS) entry which is preliminary data.</text>
</comment>
<dbReference type="EMBL" id="JADINH010000057">
    <property type="protein sequence ID" value="MBO8415320.1"/>
    <property type="molecule type" value="Genomic_DNA"/>
</dbReference>
<sequence length="339" mass="36544">MDAVKAPLVQSAAELGLVSDTKSLNKLKNLAMGDPKEQAQALKTAAAQFEALLVQQWFDAVRAGNDALNADSPLKSKYSGFFEEMLAQQQVTSVVEGRGGINKNSITYLIAKQFAGSLGDAGKELMAELDGMTVSGLRSDRAGSEVQLKGAGHRAAPAASLALSNARAAISAFRSQYGQDGALGEAPRHFSSPEDFVEKLMPFALRAVEQSGMNPLVLLSQAALETGWGEHVPENNNYFGIKAGGSWQGPVQNLSSDEFRDGAFAPEVSAFRAYGGVEESMRDYVTLIQSNERYARAAQCSYDPDRYFEEIQKAGYATDPNYAAKLKSIARRIAFMAYK</sequence>
<dbReference type="Gene3D" id="2.10.70.40">
    <property type="entry name" value="peptidoglycan hydrolase"/>
    <property type="match status" value="1"/>
</dbReference>
<gene>
    <name evidence="3" type="ORF">IAB19_02940</name>
</gene>
<evidence type="ECO:0000313" key="4">
    <source>
        <dbReference type="Proteomes" id="UP000823631"/>
    </source>
</evidence>
<dbReference type="PRINTS" id="PR01002">
    <property type="entry name" value="FLGFLGJ"/>
</dbReference>
<dbReference type="GO" id="GO:0004040">
    <property type="term" value="F:amidase activity"/>
    <property type="evidence" value="ECO:0007669"/>
    <property type="project" value="InterPro"/>
</dbReference>
<dbReference type="PANTHER" id="PTHR33308:SF9">
    <property type="entry name" value="PEPTIDOGLYCAN HYDROLASE FLGJ"/>
    <property type="match status" value="1"/>
</dbReference>
<dbReference type="SMART" id="SM00047">
    <property type="entry name" value="LYZ2"/>
    <property type="match status" value="1"/>
</dbReference>
<evidence type="ECO:0000313" key="3">
    <source>
        <dbReference type="EMBL" id="MBO8415320.1"/>
    </source>
</evidence>
<dbReference type="Proteomes" id="UP000823631">
    <property type="component" value="Unassembled WGS sequence"/>
</dbReference>
<reference evidence="3" key="1">
    <citation type="submission" date="2020-10" db="EMBL/GenBank/DDBJ databases">
        <authorList>
            <person name="Gilroy R."/>
        </authorList>
    </citation>
    <scope>NUCLEOTIDE SEQUENCE</scope>
    <source>
        <strain evidence="3">17213</strain>
    </source>
</reference>
<keyword evidence="1" id="KW-0378">Hydrolase</keyword>
<dbReference type="PANTHER" id="PTHR33308">
    <property type="entry name" value="PEPTIDOGLYCAN HYDROLASE FLGJ"/>
    <property type="match status" value="1"/>
</dbReference>